<evidence type="ECO:0000259" key="6">
    <source>
        <dbReference type="PROSITE" id="PS50110"/>
    </source>
</evidence>
<dbReference type="PANTHER" id="PTHR43280:SF2">
    <property type="entry name" value="HTH-TYPE TRANSCRIPTIONAL REGULATOR EXSA"/>
    <property type="match status" value="1"/>
</dbReference>
<dbReference type="RefSeq" id="WP_244772050.1">
    <property type="nucleotide sequence ID" value="NZ_CP094929.1"/>
</dbReference>
<dbReference type="Gene3D" id="1.10.10.60">
    <property type="entry name" value="Homeodomain-like"/>
    <property type="match status" value="2"/>
</dbReference>
<evidence type="ECO:0000256" key="1">
    <source>
        <dbReference type="ARBA" id="ARBA00023015"/>
    </source>
</evidence>
<dbReference type="InterPro" id="IPR018060">
    <property type="entry name" value="HTH_AraC"/>
</dbReference>
<dbReference type="SMART" id="SM00448">
    <property type="entry name" value="REC"/>
    <property type="match status" value="1"/>
</dbReference>
<dbReference type="Pfam" id="PF12833">
    <property type="entry name" value="HTH_18"/>
    <property type="match status" value="1"/>
</dbReference>
<evidence type="ECO:0000256" key="2">
    <source>
        <dbReference type="ARBA" id="ARBA00023125"/>
    </source>
</evidence>
<dbReference type="Gene3D" id="3.40.50.2300">
    <property type="match status" value="1"/>
</dbReference>
<keyword evidence="1" id="KW-0805">Transcription regulation</keyword>
<name>A0ABY4D8Q0_9SPIR</name>
<dbReference type="Pfam" id="PF00072">
    <property type="entry name" value="Response_reg"/>
    <property type="match status" value="1"/>
</dbReference>
<evidence type="ECO:0000256" key="4">
    <source>
        <dbReference type="PROSITE-ProRule" id="PRU00169"/>
    </source>
</evidence>
<dbReference type="EMBL" id="CP094929">
    <property type="protein sequence ID" value="UOM50663.1"/>
    <property type="molecule type" value="Genomic_DNA"/>
</dbReference>
<dbReference type="SMART" id="SM00342">
    <property type="entry name" value="HTH_ARAC"/>
    <property type="match status" value="1"/>
</dbReference>
<dbReference type="Proteomes" id="UP000829708">
    <property type="component" value="Chromosome"/>
</dbReference>
<feature type="domain" description="Response regulatory" evidence="6">
    <location>
        <begin position="2"/>
        <end position="119"/>
    </location>
</feature>
<evidence type="ECO:0000313" key="7">
    <source>
        <dbReference type="EMBL" id="UOM50663.1"/>
    </source>
</evidence>
<keyword evidence="3" id="KW-0804">Transcription</keyword>
<gene>
    <name evidence="7" type="ORF">MUG09_13950</name>
</gene>
<dbReference type="InterPro" id="IPR011006">
    <property type="entry name" value="CheY-like_superfamily"/>
</dbReference>
<dbReference type="InterPro" id="IPR009057">
    <property type="entry name" value="Homeodomain-like_sf"/>
</dbReference>
<accession>A0ABY4D8Q0</accession>
<sequence>MNILLVDDEVLAIQYIAGLVDWSANGYRVCAIAHSVAEAKQALETMVINIVIFDVFMPEENGVSLSSFIAKYYPRVGMLALSSYDTYDYVREILKNGAHDYILKHRVTGDQLLACLKSMEANLIFAPSSSTAKPSIETSLQIEPQKPGESHQLALTLEQQNHILLAIEQRNLVSFTTALQDVYSLPAMQFTASRLMITKEILDFLAAFASKYSLSFQSEPELSLLIRLIDQGDGQLLAAGLSDRYRSLLELLQQSSASHNVQLAASYVDHFYYKNISLEKCAKSIGVNASYLSRIFHHEMKVTFSKYLSLTRIQKAKTKILQGCPLKQVAGDCGFKNYNYFFKVFKDVEGITPIGYMEQELGKKN</sequence>
<keyword evidence="4" id="KW-0597">Phosphoprotein</keyword>
<organism evidence="7 8">
    <name type="scientific">Sphaerochaeta associata</name>
    <dbReference type="NCBI Taxonomy" id="1129264"/>
    <lineage>
        <taxon>Bacteria</taxon>
        <taxon>Pseudomonadati</taxon>
        <taxon>Spirochaetota</taxon>
        <taxon>Spirochaetia</taxon>
        <taxon>Spirochaetales</taxon>
        <taxon>Sphaerochaetaceae</taxon>
        <taxon>Sphaerochaeta</taxon>
    </lineage>
</organism>
<evidence type="ECO:0000313" key="8">
    <source>
        <dbReference type="Proteomes" id="UP000829708"/>
    </source>
</evidence>
<keyword evidence="2" id="KW-0238">DNA-binding</keyword>
<evidence type="ECO:0000259" key="5">
    <source>
        <dbReference type="PROSITE" id="PS01124"/>
    </source>
</evidence>
<feature type="domain" description="HTH araC/xylS-type" evidence="5">
    <location>
        <begin position="262"/>
        <end position="359"/>
    </location>
</feature>
<protein>
    <submittedName>
        <fullName evidence="7">Helix-turn-helix domain-containing protein</fullName>
    </submittedName>
</protein>
<reference evidence="8" key="1">
    <citation type="journal article" date="2024" name="J Bioinform Genom">
        <title>Complete genome sequence of the type strain bacterium Sphaerochaeta associata GLS2t (VKM B-2742)t.</title>
        <authorList>
            <person name="Troshina O.Y."/>
            <person name="Tepeeva A.N."/>
            <person name="Arzamasceva V.O."/>
            <person name="Whitman W.B."/>
            <person name="Varghese N."/>
            <person name="Shapiro N."/>
            <person name="Woyke T."/>
            <person name="Kripides N.C."/>
            <person name="Vasilenko O.V."/>
        </authorList>
    </citation>
    <scope>NUCLEOTIDE SEQUENCE [LARGE SCALE GENOMIC DNA]</scope>
    <source>
        <strain evidence="8">GLS2T</strain>
    </source>
</reference>
<evidence type="ECO:0000256" key="3">
    <source>
        <dbReference type="ARBA" id="ARBA00023163"/>
    </source>
</evidence>
<dbReference type="SUPFAM" id="SSF52172">
    <property type="entry name" value="CheY-like"/>
    <property type="match status" value="1"/>
</dbReference>
<keyword evidence="8" id="KW-1185">Reference proteome</keyword>
<dbReference type="PANTHER" id="PTHR43280">
    <property type="entry name" value="ARAC-FAMILY TRANSCRIPTIONAL REGULATOR"/>
    <property type="match status" value="1"/>
</dbReference>
<proteinExistence type="predicted"/>
<feature type="modified residue" description="4-aspartylphosphate" evidence="4">
    <location>
        <position position="54"/>
    </location>
</feature>
<dbReference type="PROSITE" id="PS50110">
    <property type="entry name" value="RESPONSE_REGULATORY"/>
    <property type="match status" value="1"/>
</dbReference>
<dbReference type="InterPro" id="IPR001789">
    <property type="entry name" value="Sig_transdc_resp-reg_receiver"/>
</dbReference>
<dbReference type="PROSITE" id="PS01124">
    <property type="entry name" value="HTH_ARAC_FAMILY_2"/>
    <property type="match status" value="1"/>
</dbReference>
<dbReference type="SUPFAM" id="SSF46689">
    <property type="entry name" value="Homeodomain-like"/>
    <property type="match status" value="1"/>
</dbReference>